<evidence type="ECO:0008006" key="3">
    <source>
        <dbReference type="Google" id="ProtNLM"/>
    </source>
</evidence>
<reference evidence="1" key="1">
    <citation type="submission" date="2022-07" db="EMBL/GenBank/DDBJ databases">
        <title>Characterization of the Novel Bacterium Alteromonas immobilis LMIT006 and Alteromonas gregis LMIT007.</title>
        <authorList>
            <person name="Lin X."/>
        </authorList>
    </citation>
    <scope>NUCLEOTIDE SEQUENCE</scope>
    <source>
        <strain evidence="1">LMIT007</strain>
    </source>
</reference>
<gene>
    <name evidence="1" type="ORF">NLF92_00010</name>
</gene>
<protein>
    <recommendedName>
        <fullName evidence="3">Carboxypeptidase regulatory-like domain-containing protein</fullName>
    </recommendedName>
</protein>
<evidence type="ECO:0000313" key="1">
    <source>
        <dbReference type="EMBL" id="MCP3427328.1"/>
    </source>
</evidence>
<accession>A0AA42BK41</accession>
<name>A0AA42BK41_9ALTE</name>
<dbReference type="AlphaFoldDB" id="A0AA42BK41"/>
<comment type="caution">
    <text evidence="1">The sequence shown here is derived from an EMBL/GenBank/DDBJ whole genome shotgun (WGS) entry which is preliminary data.</text>
</comment>
<evidence type="ECO:0000313" key="2">
    <source>
        <dbReference type="Proteomes" id="UP001165413"/>
    </source>
</evidence>
<dbReference type="EMBL" id="JANATA010000001">
    <property type="protein sequence ID" value="MCP3427328.1"/>
    <property type="molecule type" value="Genomic_DNA"/>
</dbReference>
<proteinExistence type="predicted"/>
<dbReference type="SUPFAM" id="SSF117074">
    <property type="entry name" value="Hypothetical protein PA1324"/>
    <property type="match status" value="1"/>
</dbReference>
<sequence length="1030" mass="114516">MNIFKDDEDVAYRGLPITMILLTVIGSVGHVCAQTAEPKKRTPPSLKANPALLQALKNLGQKYAAIEEIHPVIKALKDPGARFANGEELIFALIVDNLKLGEIFGFKAQKGARLGFNEYVKALDLAIKLENTLDEPVINYSGWFINEDNTFRLSIDKEIPENSHVIVSGERIALPVASYQVDFDDVYIDTSTMSRWFGIGVEYDYVGLSIRLSPQNQLPVQARLARRNRETNTITNRKQAKHVLRDNGYQLVSPITEDMVISVSQSETDTRYSYSLLGVQDFAFMKTEYFYSGNDRKVLNDGRLSFSKESVDGDLLGIGATQFAVGDVAPKGITGGTSGRLSQGFSISNRKIGAIQSIDTTSVSGAMKVGWDVELYRNGILLDRENEVEDGRYEFDDIPLLFGTNEFELVFYGPQGQIRKEQFTRVLDKSIYANNGVFDFSFNALDKTLLGVRDIDSNAGYLAAGTYDTVIGEKILFSTGLSSQFGGDADQNSLSLRASTHLFDTALLGINFSANDLGANMLTSTIRTNVGEHAFSGTIGFVDSGVIDAESDQNITSKNLNTIVSGRVQLPFMPKLSYQNRVDYKSNSLGEQNTSVINSIGTNILGTAISADTSFNKVQNDSEVFEEHIASFNIQRLLGPVYTILQSNFDLNLGEFSSITTQFSYDFTDDIKSKLTLQHTPSTNQNRINLDMRWRQDLFDLSSKLTHSDATGWNASMFLRFGMSFLDDSKQFVLERQSMASRGSVVAQLFIDENMNGNFDAHESPLENVKVEAVQGLRSGVTDTQGMAIISGIPHHKVSDIEIDLTTLPDPYLVPSQNKFAIRSRAGYVEVISIPLVYSSEIDGTLFVEENGNINTLSYGTVNLVNTKDEIVKTVKSEFDGYYLFTEVLPGEYSIRIDADYLRDKNIKMPDARYVSLDTKGEIASGQDFVLKPRIFDDKYIVSLGTFASNEGMQTYWNILQSQTQELANYNPFQVTINQLDTPVNREEDVGGTHLGLQWFDEKQDALEQCSVLQKNKISCSVQKYSMEVQ</sequence>
<dbReference type="Proteomes" id="UP001165413">
    <property type="component" value="Unassembled WGS sequence"/>
</dbReference>
<organism evidence="1 2">
    <name type="scientific">Opacimonas viscosa</name>
    <dbReference type="NCBI Taxonomy" id="2961944"/>
    <lineage>
        <taxon>Bacteria</taxon>
        <taxon>Pseudomonadati</taxon>
        <taxon>Pseudomonadota</taxon>
        <taxon>Gammaproteobacteria</taxon>
        <taxon>Alteromonadales</taxon>
        <taxon>Alteromonadaceae</taxon>
        <taxon>Opacimonas</taxon>
    </lineage>
</organism>
<keyword evidence="2" id="KW-1185">Reference proteome</keyword>
<dbReference type="RefSeq" id="WP_254097571.1">
    <property type="nucleotide sequence ID" value="NZ_JANATA010000001.1"/>
</dbReference>